<accession>A0A9N9AXP9</accession>
<gene>
    <name evidence="1" type="ORF">POCULU_LOCUS4902</name>
</gene>
<organism evidence="1 2">
    <name type="scientific">Paraglomus occultum</name>
    <dbReference type="NCBI Taxonomy" id="144539"/>
    <lineage>
        <taxon>Eukaryota</taxon>
        <taxon>Fungi</taxon>
        <taxon>Fungi incertae sedis</taxon>
        <taxon>Mucoromycota</taxon>
        <taxon>Glomeromycotina</taxon>
        <taxon>Glomeromycetes</taxon>
        <taxon>Paraglomerales</taxon>
        <taxon>Paraglomeraceae</taxon>
        <taxon>Paraglomus</taxon>
    </lineage>
</organism>
<evidence type="ECO:0000313" key="1">
    <source>
        <dbReference type="EMBL" id="CAG8548567.1"/>
    </source>
</evidence>
<dbReference type="Proteomes" id="UP000789572">
    <property type="component" value="Unassembled WGS sequence"/>
</dbReference>
<dbReference type="AlphaFoldDB" id="A0A9N9AXP9"/>
<keyword evidence="2" id="KW-1185">Reference proteome</keyword>
<dbReference type="EMBL" id="CAJVPJ010000681">
    <property type="protein sequence ID" value="CAG8548567.1"/>
    <property type="molecule type" value="Genomic_DNA"/>
</dbReference>
<proteinExistence type="predicted"/>
<protein>
    <submittedName>
        <fullName evidence="1">3369_t:CDS:1</fullName>
    </submittedName>
</protein>
<reference evidence="1" key="1">
    <citation type="submission" date="2021-06" db="EMBL/GenBank/DDBJ databases">
        <authorList>
            <person name="Kallberg Y."/>
            <person name="Tangrot J."/>
            <person name="Rosling A."/>
        </authorList>
    </citation>
    <scope>NUCLEOTIDE SEQUENCE</scope>
    <source>
        <strain evidence="1">IA702</strain>
    </source>
</reference>
<dbReference type="OrthoDB" id="10366636at2759"/>
<sequence>MTRVRMGNFETSGYLCRYRLRKPKTKPTRKASHEDVFYFNQYDASQRPREEYSKEYEFFVTVFTEVENIIKMIIYTRADISESSGVNLEIDGKIFDQYPEEEDDDDINMQDLNAKTCDEASQNMGSFNGAHGPYFPNFTATMLFIWVTKHMISTAAYEDLVQILQHEDFVINDTVPNIRRLLIYHAGSFITCQRQVESRSQNFVARIRSIVTFNEEFCFKVDELVRYSRIPGHLHSAARENVQNKALWLVEGFPLILRKEDVRETSVWLSDNPEPTEYNFIVNEILYRFNYSWKIRGIFKRHKLPNEHIIDVQHPPPPNVPIRKFFLDIYLDDFGTYRNVYHTLGVSIYNWKHAI</sequence>
<comment type="caution">
    <text evidence="1">The sequence shown here is derived from an EMBL/GenBank/DDBJ whole genome shotgun (WGS) entry which is preliminary data.</text>
</comment>
<name>A0A9N9AXP9_9GLOM</name>
<evidence type="ECO:0000313" key="2">
    <source>
        <dbReference type="Proteomes" id="UP000789572"/>
    </source>
</evidence>